<dbReference type="SMART" id="SM00225">
    <property type="entry name" value="BTB"/>
    <property type="match status" value="1"/>
</dbReference>
<name>A0AA88YEP7_PINIB</name>
<dbReference type="Pfam" id="PF07707">
    <property type="entry name" value="BACK"/>
    <property type="match status" value="1"/>
</dbReference>
<dbReference type="Proteomes" id="UP001186944">
    <property type="component" value="Unassembled WGS sequence"/>
</dbReference>
<dbReference type="Gene3D" id="2.60.120.820">
    <property type="entry name" value="PHR domain"/>
    <property type="match status" value="1"/>
</dbReference>
<reference evidence="4" key="1">
    <citation type="submission" date="2019-08" db="EMBL/GenBank/DDBJ databases">
        <title>The improved chromosome-level genome for the pearl oyster Pinctada fucata martensii using PacBio sequencing and Hi-C.</title>
        <authorList>
            <person name="Zheng Z."/>
        </authorList>
    </citation>
    <scope>NUCLEOTIDE SEQUENCE</scope>
    <source>
        <strain evidence="4">ZZ-2019</strain>
        <tissue evidence="4">Adductor muscle</tissue>
    </source>
</reference>
<proteinExistence type="predicted"/>
<feature type="domain" description="BTB" evidence="3">
    <location>
        <begin position="79"/>
        <end position="146"/>
    </location>
</feature>
<dbReference type="InterPro" id="IPR011705">
    <property type="entry name" value="BACK"/>
</dbReference>
<dbReference type="PANTHER" id="PTHR45774:SF3">
    <property type="entry name" value="BTB (POZ) DOMAIN-CONTAINING 2B-RELATED"/>
    <property type="match status" value="1"/>
</dbReference>
<evidence type="ECO:0000313" key="4">
    <source>
        <dbReference type="EMBL" id="KAK3103553.1"/>
    </source>
</evidence>
<evidence type="ECO:0000256" key="2">
    <source>
        <dbReference type="ARBA" id="ARBA00022490"/>
    </source>
</evidence>
<dbReference type="GO" id="GO:0022008">
    <property type="term" value="P:neurogenesis"/>
    <property type="evidence" value="ECO:0007669"/>
    <property type="project" value="TreeGrafter"/>
</dbReference>
<dbReference type="InterPro" id="IPR000210">
    <property type="entry name" value="BTB/POZ_dom"/>
</dbReference>
<sequence length="477" mass="54073">MTTHKPTNEDNGQLVRTYLGWPSATSVADGMVIRITCAQPFNFSDYPETNKMATSSVQWQCTKTLPECLLRMLDEEIACDVTFLIGERAQEVKAHKIILMSRSPVFYSMLEGPLAEKGKITITDVDKESFIEFLRYLYTDKFKQNSNTVMGVLYCAKKYCVDNLSKVCSEFLKKNITIENVGIILGAAHRFDDKDIIEACISVVQACTAQFLKSPDFLEMSKECLGTVLDLDKADCSEEEIYKGVMRWAGEECRRQEMEVTPANCRAVLGDLIYKIRFATMDPIFFIKHISDSCFLSDHEKLDIYKFFHLKEDFPLTKFISSKRTHKPFKLNRFKDKRGYWTAGDFTDKISFEVSHDTILRGVQVYGCSERQTTVKYSICIKDSSGTIIYTGSESISTDSSTVTYDVLLTKAIVLKGREIYTVEMNQQPSPHGVMYFGKNGETSVSYDGNKTITFFSVKGSQHTNVREGQIPGLILS</sequence>
<dbReference type="AlphaFoldDB" id="A0AA88YEP7"/>
<evidence type="ECO:0000259" key="3">
    <source>
        <dbReference type="PROSITE" id="PS50097"/>
    </source>
</evidence>
<evidence type="ECO:0000313" key="5">
    <source>
        <dbReference type="Proteomes" id="UP001186944"/>
    </source>
</evidence>
<dbReference type="EMBL" id="VSWD01000005">
    <property type="protein sequence ID" value="KAK3103553.1"/>
    <property type="molecule type" value="Genomic_DNA"/>
</dbReference>
<dbReference type="InterPro" id="IPR038648">
    <property type="entry name" value="PHR_sf"/>
</dbReference>
<protein>
    <recommendedName>
        <fullName evidence="3">BTB domain-containing protein</fullName>
    </recommendedName>
</protein>
<keyword evidence="2" id="KW-0963">Cytoplasm</keyword>
<comment type="caution">
    <text evidence="4">The sequence shown here is derived from an EMBL/GenBank/DDBJ whole genome shotgun (WGS) entry which is preliminary data.</text>
</comment>
<evidence type="ECO:0000256" key="1">
    <source>
        <dbReference type="ARBA" id="ARBA00004496"/>
    </source>
</evidence>
<comment type="subcellular location">
    <subcellularLocation>
        <location evidence="1">Cytoplasm</location>
    </subcellularLocation>
</comment>
<dbReference type="Pfam" id="PF08005">
    <property type="entry name" value="PHR"/>
    <property type="match status" value="1"/>
</dbReference>
<dbReference type="Gene3D" id="1.25.40.420">
    <property type="match status" value="1"/>
</dbReference>
<accession>A0AA88YEP7</accession>
<dbReference type="InterPro" id="IPR011333">
    <property type="entry name" value="SKP1/BTB/POZ_sf"/>
</dbReference>
<dbReference type="SMART" id="SM00875">
    <property type="entry name" value="BACK"/>
    <property type="match status" value="1"/>
</dbReference>
<gene>
    <name evidence="4" type="ORF">FSP39_020117</name>
</gene>
<dbReference type="Gene3D" id="3.30.710.10">
    <property type="entry name" value="Potassium Channel Kv1.1, Chain A"/>
    <property type="match status" value="1"/>
</dbReference>
<dbReference type="SUPFAM" id="SSF54695">
    <property type="entry name" value="POZ domain"/>
    <property type="match status" value="1"/>
</dbReference>
<organism evidence="4 5">
    <name type="scientific">Pinctada imbricata</name>
    <name type="common">Atlantic pearl-oyster</name>
    <name type="synonym">Pinctada martensii</name>
    <dbReference type="NCBI Taxonomy" id="66713"/>
    <lineage>
        <taxon>Eukaryota</taxon>
        <taxon>Metazoa</taxon>
        <taxon>Spiralia</taxon>
        <taxon>Lophotrochozoa</taxon>
        <taxon>Mollusca</taxon>
        <taxon>Bivalvia</taxon>
        <taxon>Autobranchia</taxon>
        <taxon>Pteriomorphia</taxon>
        <taxon>Pterioida</taxon>
        <taxon>Pterioidea</taxon>
        <taxon>Pteriidae</taxon>
        <taxon>Pinctada</taxon>
    </lineage>
</organism>
<dbReference type="PANTHER" id="PTHR45774">
    <property type="entry name" value="BTB/POZ DOMAIN-CONTAINING"/>
    <property type="match status" value="1"/>
</dbReference>
<dbReference type="GO" id="GO:0005829">
    <property type="term" value="C:cytosol"/>
    <property type="evidence" value="ECO:0007669"/>
    <property type="project" value="TreeGrafter"/>
</dbReference>
<keyword evidence="5" id="KW-1185">Reference proteome</keyword>
<dbReference type="PROSITE" id="PS50097">
    <property type="entry name" value="BTB"/>
    <property type="match status" value="1"/>
</dbReference>
<dbReference type="Pfam" id="PF00651">
    <property type="entry name" value="BTB"/>
    <property type="match status" value="1"/>
</dbReference>
<dbReference type="InterPro" id="IPR012983">
    <property type="entry name" value="PHR"/>
</dbReference>